<evidence type="ECO:0000313" key="5">
    <source>
        <dbReference type="EMBL" id="KGO75957.1"/>
    </source>
</evidence>
<organism evidence="5 6">
    <name type="scientific">Penicillium italicum</name>
    <name type="common">Blue mold</name>
    <dbReference type="NCBI Taxonomy" id="40296"/>
    <lineage>
        <taxon>Eukaryota</taxon>
        <taxon>Fungi</taxon>
        <taxon>Dikarya</taxon>
        <taxon>Ascomycota</taxon>
        <taxon>Pezizomycotina</taxon>
        <taxon>Eurotiomycetes</taxon>
        <taxon>Eurotiomycetidae</taxon>
        <taxon>Eurotiales</taxon>
        <taxon>Aspergillaceae</taxon>
        <taxon>Penicillium</taxon>
    </lineage>
</organism>
<dbReference type="Proteomes" id="UP000030104">
    <property type="component" value="Unassembled WGS sequence"/>
</dbReference>
<proteinExistence type="inferred from homology"/>
<protein>
    <submittedName>
        <fullName evidence="5">Transferase</fullName>
    </submittedName>
</protein>
<comment type="similarity">
    <text evidence="2">Belongs to the plant acyltransferase family.</text>
</comment>
<dbReference type="EMBL" id="JQGA01000381">
    <property type="protein sequence ID" value="KGO75957.1"/>
    <property type="molecule type" value="Genomic_DNA"/>
</dbReference>
<gene>
    <name evidence="5" type="ORF">PITC_073330</name>
</gene>
<evidence type="ECO:0000256" key="1">
    <source>
        <dbReference type="ARBA" id="ARBA00005179"/>
    </source>
</evidence>
<dbReference type="HOGENOM" id="CLU_029797_2_1_1"/>
<evidence type="ECO:0000256" key="3">
    <source>
        <dbReference type="ARBA" id="ARBA00022679"/>
    </source>
</evidence>
<dbReference type="OMA" id="HITSFND"/>
<keyword evidence="4" id="KW-0012">Acyltransferase</keyword>
<evidence type="ECO:0000256" key="2">
    <source>
        <dbReference type="ARBA" id="ARBA00009861"/>
    </source>
</evidence>
<dbReference type="PhylomeDB" id="A0A0A2L783"/>
<keyword evidence="3 5" id="KW-0808">Transferase</keyword>
<dbReference type="PANTHER" id="PTHR31896">
    <property type="entry name" value="FAMILY REGULATORY PROTEIN, PUTATIVE (AFU_ORTHOLOGUE AFUA_3G14730)-RELATED"/>
    <property type="match status" value="1"/>
</dbReference>
<dbReference type="AlphaFoldDB" id="A0A0A2L783"/>
<comment type="caution">
    <text evidence="5">The sequence shown here is derived from an EMBL/GenBank/DDBJ whole genome shotgun (WGS) entry which is preliminary data.</text>
</comment>
<keyword evidence="6" id="KW-1185">Reference proteome</keyword>
<accession>A0A0A2L783</accession>
<sequence length="437" mass="48713">MLKSLWSLCGFKESGDVVIVVPLVFDSKRPAVRFSHVKFGIRIEEHPLGNRLPKKTGPYPSTQEGCHAFLPLSVPHDLPGDIEHYYTTDEPLIALHVTSFTDATLVSITFPHSVCDVMGTAELLRAWSTILAGQYDCVPALHGASQDVVANVGTSEDEKAEKPYLLEHRQIKGLSLLSFIVRFVWDLLTRRNVQSRTIFLPARYLSNMRETAERQLPVDPQTGNAPFLSDGDLITAWGSQMVMSSSPRKKPAIICNVFDIRRRLKNVFTPGGAYLQNLILPASVLLSAQEKSNISLGQIALHLRQAIIEQTTDSQARRLMRVMKASIKSTGVMPLFGDSASRIIAFTNWSTAKLAESAKFSPAVTVNHHTLSPTVRKSSCVSYWGTTIGKSDNPRDTFVIFGKDDNDNYWVHAYLRAETWDLIDTEFSRYQRSSSST</sequence>
<dbReference type="InterPro" id="IPR023213">
    <property type="entry name" value="CAT-like_dom_sf"/>
</dbReference>
<dbReference type="Gene3D" id="3.30.559.10">
    <property type="entry name" value="Chloramphenicol acetyltransferase-like domain"/>
    <property type="match status" value="2"/>
</dbReference>
<dbReference type="Pfam" id="PF02458">
    <property type="entry name" value="Transferase"/>
    <property type="match status" value="1"/>
</dbReference>
<dbReference type="PANTHER" id="PTHR31896:SF69">
    <property type="entry name" value="FAMILY REGULATORY PROTEIN, PUTATIVE (AFU_ORTHOLOGUE AFUA_3G14730)-RELATED"/>
    <property type="match status" value="1"/>
</dbReference>
<evidence type="ECO:0000256" key="4">
    <source>
        <dbReference type="ARBA" id="ARBA00023315"/>
    </source>
</evidence>
<name>A0A0A2L783_PENIT</name>
<comment type="pathway">
    <text evidence="1">Secondary metabolite biosynthesis.</text>
</comment>
<dbReference type="InterPro" id="IPR051283">
    <property type="entry name" value="Sec_Metabolite_Acyltrans"/>
</dbReference>
<dbReference type="OrthoDB" id="21502at2759"/>
<evidence type="ECO:0000313" key="6">
    <source>
        <dbReference type="Proteomes" id="UP000030104"/>
    </source>
</evidence>
<dbReference type="GO" id="GO:0016746">
    <property type="term" value="F:acyltransferase activity"/>
    <property type="evidence" value="ECO:0007669"/>
    <property type="project" value="UniProtKB-KW"/>
</dbReference>
<reference evidence="5 6" key="1">
    <citation type="journal article" date="2015" name="Mol. Plant Microbe Interact.">
        <title>Genome, transcriptome, and functional analyses of Penicillium expansum provide new insights into secondary metabolism and pathogenicity.</title>
        <authorList>
            <person name="Ballester A.R."/>
            <person name="Marcet-Houben M."/>
            <person name="Levin E."/>
            <person name="Sela N."/>
            <person name="Selma-Lazaro C."/>
            <person name="Carmona L."/>
            <person name="Wisniewski M."/>
            <person name="Droby S."/>
            <person name="Gonzalez-Candelas L."/>
            <person name="Gabaldon T."/>
        </authorList>
    </citation>
    <scope>NUCLEOTIDE SEQUENCE [LARGE SCALE GENOMIC DNA]</scope>
    <source>
        <strain evidence="5 6">PHI-1</strain>
    </source>
</reference>